<feature type="domain" description="4Fe-4S ferredoxin-type" evidence="7">
    <location>
        <begin position="81"/>
        <end position="110"/>
    </location>
</feature>
<evidence type="ECO:0000256" key="3">
    <source>
        <dbReference type="ARBA" id="ARBA00022723"/>
    </source>
</evidence>
<reference evidence="8" key="1">
    <citation type="submission" date="2020-07" db="EMBL/GenBank/DDBJ databases">
        <title>Koleobacter methoxysyntrophicus gen. nov., sp. nov., a novel anaerobic bacterium isolated from deep subsurface oil field and proposal of Koleobacterales ord. nov. in the phylum Firmicutes.</title>
        <authorList>
            <person name="Sakamoto S."/>
            <person name="Tamaki H."/>
        </authorList>
    </citation>
    <scope>NUCLEOTIDE SEQUENCE</scope>
    <source>
        <strain evidence="8">NRmbB1</strain>
    </source>
</reference>
<organism evidence="8 9">
    <name type="scientific">Koleobacter methoxysyntrophicus</name>
    <dbReference type="NCBI Taxonomy" id="2751313"/>
    <lineage>
        <taxon>Bacteria</taxon>
        <taxon>Bacillati</taxon>
        <taxon>Bacillota</taxon>
        <taxon>Clostridia</taxon>
        <taxon>Koleobacterales</taxon>
        <taxon>Koleobacteraceae</taxon>
        <taxon>Koleobacter</taxon>
    </lineage>
</organism>
<proteinExistence type="predicted"/>
<sequence>MTFNRNFGQGDKVKAAEAITPDKGWKDLPIGGIIPAAGNAESYETGDWRTFRPVCISEKCVHCLMCWRFCPDSAIIPEDGKFKQFDYHHCKGCGICVNVCPTKAIYFVSEDEISKADSEEKEKI</sequence>
<dbReference type="GO" id="GO:0046872">
    <property type="term" value="F:metal ion binding"/>
    <property type="evidence" value="ECO:0007669"/>
    <property type="project" value="UniProtKB-KW"/>
</dbReference>
<dbReference type="PROSITE" id="PS00198">
    <property type="entry name" value="4FE4S_FER_1"/>
    <property type="match status" value="1"/>
</dbReference>
<evidence type="ECO:0000256" key="1">
    <source>
        <dbReference type="ARBA" id="ARBA00001966"/>
    </source>
</evidence>
<evidence type="ECO:0000313" key="9">
    <source>
        <dbReference type="Proteomes" id="UP000662904"/>
    </source>
</evidence>
<dbReference type="GO" id="GO:0016625">
    <property type="term" value="F:oxidoreductase activity, acting on the aldehyde or oxo group of donors, iron-sulfur protein as acceptor"/>
    <property type="evidence" value="ECO:0007669"/>
    <property type="project" value="InterPro"/>
</dbReference>
<dbReference type="AlphaFoldDB" id="A0A8A0RLU3"/>
<dbReference type="NCBIfam" id="TIGR02179">
    <property type="entry name" value="PorD_KorD"/>
    <property type="match status" value="1"/>
</dbReference>
<dbReference type="GO" id="GO:0051539">
    <property type="term" value="F:4 iron, 4 sulfur cluster binding"/>
    <property type="evidence" value="ECO:0007669"/>
    <property type="project" value="UniProtKB-KW"/>
</dbReference>
<keyword evidence="4" id="KW-0677">Repeat</keyword>
<comment type="cofactor">
    <cofactor evidence="1">
        <name>[4Fe-4S] cluster</name>
        <dbReference type="ChEBI" id="CHEBI:49883"/>
    </cofactor>
</comment>
<protein>
    <submittedName>
        <fullName evidence="8">Pyruvate synthase subunit PorD</fullName>
    </submittedName>
</protein>
<dbReference type="InterPro" id="IPR017896">
    <property type="entry name" value="4Fe4S_Fe-S-bd"/>
</dbReference>
<evidence type="ECO:0000256" key="5">
    <source>
        <dbReference type="ARBA" id="ARBA00023004"/>
    </source>
</evidence>
<keyword evidence="5" id="KW-0408">Iron</keyword>
<dbReference type="InterPro" id="IPR011898">
    <property type="entry name" value="PorD_KorD"/>
</dbReference>
<dbReference type="RefSeq" id="WP_206708786.1">
    <property type="nucleotide sequence ID" value="NZ_CP059066.1"/>
</dbReference>
<dbReference type="SUPFAM" id="SSF54862">
    <property type="entry name" value="4Fe-4S ferredoxins"/>
    <property type="match status" value="1"/>
</dbReference>
<evidence type="ECO:0000313" key="8">
    <source>
        <dbReference type="EMBL" id="QSQ08578.1"/>
    </source>
</evidence>
<feature type="domain" description="4Fe-4S ferredoxin-type" evidence="7">
    <location>
        <begin position="51"/>
        <end position="80"/>
    </location>
</feature>
<dbReference type="Proteomes" id="UP000662904">
    <property type="component" value="Chromosome"/>
</dbReference>
<dbReference type="KEGG" id="kme:H0A61_00905"/>
<evidence type="ECO:0000256" key="4">
    <source>
        <dbReference type="ARBA" id="ARBA00022737"/>
    </source>
</evidence>
<gene>
    <name evidence="8" type="primary">porD</name>
    <name evidence="8" type="ORF">H0A61_00905</name>
</gene>
<evidence type="ECO:0000256" key="6">
    <source>
        <dbReference type="ARBA" id="ARBA00023014"/>
    </source>
</evidence>
<keyword evidence="9" id="KW-1185">Reference proteome</keyword>
<evidence type="ECO:0000256" key="2">
    <source>
        <dbReference type="ARBA" id="ARBA00022485"/>
    </source>
</evidence>
<dbReference type="EMBL" id="CP059066">
    <property type="protein sequence ID" value="QSQ08578.1"/>
    <property type="molecule type" value="Genomic_DNA"/>
</dbReference>
<keyword evidence="6" id="KW-0411">Iron-sulfur</keyword>
<dbReference type="InterPro" id="IPR017900">
    <property type="entry name" value="4Fe4S_Fe_S_CS"/>
</dbReference>
<keyword evidence="2" id="KW-0004">4Fe-4S</keyword>
<keyword evidence="3" id="KW-0479">Metal-binding</keyword>
<evidence type="ECO:0000259" key="7">
    <source>
        <dbReference type="PROSITE" id="PS51379"/>
    </source>
</evidence>
<name>A0A8A0RLU3_9FIRM</name>
<dbReference type="Pfam" id="PF14697">
    <property type="entry name" value="Fer4_21"/>
    <property type="match status" value="1"/>
</dbReference>
<accession>A0A8A0RLU3</accession>
<dbReference type="PROSITE" id="PS51379">
    <property type="entry name" value="4FE4S_FER_2"/>
    <property type="match status" value="2"/>
</dbReference>
<keyword evidence="8" id="KW-0670">Pyruvate</keyword>
<dbReference type="PANTHER" id="PTHR43724:SF1">
    <property type="entry name" value="PYRUVATE SYNTHASE SUBUNIT PORD"/>
    <property type="match status" value="1"/>
</dbReference>
<dbReference type="Gene3D" id="3.30.70.20">
    <property type="match status" value="1"/>
</dbReference>
<dbReference type="PANTHER" id="PTHR43724">
    <property type="entry name" value="PYRUVATE SYNTHASE SUBUNIT PORD"/>
    <property type="match status" value="1"/>
</dbReference>